<evidence type="ECO:0000256" key="1">
    <source>
        <dbReference type="ARBA" id="ARBA00022475"/>
    </source>
</evidence>
<accession>A0A537M9K2</accession>
<keyword evidence="5" id="KW-0133">Cell shape</keyword>
<comment type="caution">
    <text evidence="12">The sequence shown here is derived from an EMBL/GenBank/DDBJ whole genome shotgun (WGS) entry which is preliminary data.</text>
</comment>
<dbReference type="PANTHER" id="PTHR21015">
    <property type="entry name" value="UDP-N-ACETYLGLUCOSAMINE--N-ACETYLMURAMYL-(PENTAPEPTIDE) PYROPHOSPHORYL-UNDECAPRENOL N-ACETYLGLUCOSAMINE TRANSFERASE 1"/>
    <property type="match status" value="1"/>
</dbReference>
<evidence type="ECO:0000256" key="2">
    <source>
        <dbReference type="ARBA" id="ARBA00022618"/>
    </source>
</evidence>
<keyword evidence="9" id="KW-0961">Cell wall biogenesis/degradation</keyword>
<dbReference type="GO" id="GO:0008360">
    <property type="term" value="P:regulation of cell shape"/>
    <property type="evidence" value="ECO:0007669"/>
    <property type="project" value="UniProtKB-KW"/>
</dbReference>
<evidence type="ECO:0000259" key="11">
    <source>
        <dbReference type="Pfam" id="PF04101"/>
    </source>
</evidence>
<dbReference type="GO" id="GO:0009252">
    <property type="term" value="P:peptidoglycan biosynthetic process"/>
    <property type="evidence" value="ECO:0007669"/>
    <property type="project" value="UniProtKB-KW"/>
</dbReference>
<dbReference type="HAMAP" id="MF_00033">
    <property type="entry name" value="MurG"/>
    <property type="match status" value="1"/>
</dbReference>
<dbReference type="CDD" id="cd03785">
    <property type="entry name" value="GT28_MurG"/>
    <property type="match status" value="1"/>
</dbReference>
<evidence type="ECO:0000259" key="10">
    <source>
        <dbReference type="Pfam" id="PF03033"/>
    </source>
</evidence>
<dbReference type="SUPFAM" id="SSF53756">
    <property type="entry name" value="UDP-Glycosyltransferase/glycogen phosphorylase"/>
    <property type="match status" value="1"/>
</dbReference>
<name>A0A537M9K2_9BACT</name>
<keyword evidence="8" id="KW-0131">Cell cycle</keyword>
<evidence type="ECO:0000256" key="8">
    <source>
        <dbReference type="ARBA" id="ARBA00023306"/>
    </source>
</evidence>
<keyword evidence="6" id="KW-0573">Peptidoglycan synthesis</keyword>
<dbReference type="Pfam" id="PF03033">
    <property type="entry name" value="Glyco_transf_28"/>
    <property type="match status" value="1"/>
</dbReference>
<protein>
    <submittedName>
        <fullName evidence="12">UDP-N-acetylglucosamine--N-acetylmuramyl-(Pentapeptide) pyrophosphoryl-undecaprenol N-acetylglucosamine transferase</fullName>
    </submittedName>
</protein>
<keyword evidence="7" id="KW-0472">Membrane</keyword>
<feature type="domain" description="Glycosyl transferase family 28 C-terminal" evidence="11">
    <location>
        <begin position="188"/>
        <end position="323"/>
    </location>
</feature>
<evidence type="ECO:0000256" key="5">
    <source>
        <dbReference type="ARBA" id="ARBA00022960"/>
    </source>
</evidence>
<dbReference type="InterPro" id="IPR006009">
    <property type="entry name" value="GlcNAc_MurG"/>
</dbReference>
<dbReference type="GO" id="GO:0051301">
    <property type="term" value="P:cell division"/>
    <property type="evidence" value="ECO:0007669"/>
    <property type="project" value="UniProtKB-KW"/>
</dbReference>
<evidence type="ECO:0000256" key="9">
    <source>
        <dbReference type="ARBA" id="ARBA00023316"/>
    </source>
</evidence>
<keyword evidence="2" id="KW-0132">Cell division</keyword>
<keyword evidence="1" id="KW-1003">Cell membrane</keyword>
<dbReference type="PANTHER" id="PTHR21015:SF22">
    <property type="entry name" value="GLYCOSYLTRANSFERASE"/>
    <property type="match status" value="1"/>
</dbReference>
<dbReference type="AlphaFoldDB" id="A0A537M9K2"/>
<evidence type="ECO:0000256" key="4">
    <source>
        <dbReference type="ARBA" id="ARBA00022679"/>
    </source>
</evidence>
<keyword evidence="3" id="KW-0328">Glycosyltransferase</keyword>
<dbReference type="EMBL" id="VBAM01000004">
    <property type="protein sequence ID" value="TMJ16964.1"/>
    <property type="molecule type" value="Genomic_DNA"/>
</dbReference>
<dbReference type="GO" id="GO:0050511">
    <property type="term" value="F:undecaprenyldiphospho-muramoylpentapeptide beta-N-acetylglucosaminyltransferase activity"/>
    <property type="evidence" value="ECO:0007669"/>
    <property type="project" value="InterPro"/>
</dbReference>
<dbReference type="InterPro" id="IPR004276">
    <property type="entry name" value="GlycoTrans_28_N"/>
</dbReference>
<gene>
    <name evidence="12" type="ORF">E6H02_00155</name>
</gene>
<organism evidence="12 13">
    <name type="scientific">Candidatus Segetimicrobium genomatis</name>
    <dbReference type="NCBI Taxonomy" id="2569760"/>
    <lineage>
        <taxon>Bacteria</taxon>
        <taxon>Bacillati</taxon>
        <taxon>Candidatus Sysuimicrobiota</taxon>
        <taxon>Candidatus Sysuimicrobiia</taxon>
        <taxon>Candidatus Sysuimicrobiales</taxon>
        <taxon>Candidatus Segetimicrobiaceae</taxon>
        <taxon>Candidatus Segetimicrobium</taxon>
    </lineage>
</organism>
<keyword evidence="4 12" id="KW-0808">Transferase</keyword>
<proteinExistence type="inferred from homology"/>
<reference evidence="12 13" key="1">
    <citation type="journal article" date="2019" name="Nat. Microbiol.">
        <title>Mediterranean grassland soil C-N compound turnover is dependent on rainfall and depth, and is mediated by genomically divergent microorganisms.</title>
        <authorList>
            <person name="Diamond S."/>
            <person name="Andeer P.F."/>
            <person name="Li Z."/>
            <person name="Crits-Christoph A."/>
            <person name="Burstein D."/>
            <person name="Anantharaman K."/>
            <person name="Lane K.R."/>
            <person name="Thomas B.C."/>
            <person name="Pan C."/>
            <person name="Northen T.R."/>
            <person name="Banfield J.F."/>
        </authorList>
    </citation>
    <scope>NUCLEOTIDE SEQUENCE [LARGE SCALE GENOMIC DNA]</scope>
    <source>
        <strain evidence="12">NP_5</strain>
    </source>
</reference>
<dbReference type="GO" id="GO:0071555">
    <property type="term" value="P:cell wall organization"/>
    <property type="evidence" value="ECO:0007669"/>
    <property type="project" value="UniProtKB-KW"/>
</dbReference>
<sequence>MNVLLAGGGTGGHVYPALAVAEALHRHDPAARVLFVGSRGGMEASLVPAAGVPFVGLAVRAPRSRAPVRLALSAASVGASLAQAFAVVARFAPDAMIATGGLAALPAVIAGVFQGTPVVVLEGNAVPGRTNRILARFSRVVAVSSEEAAVGLPAGRTVVTGLPIRREIYTATREEGQRAFGLDPGRRTVLIIGGSQGAVRLNRAAEDAVARLASRGDLQVIHQVGGGWDGAARARTPAGPIAGIRYVRVPYLERIGAAYACADAVVSRCGANALAEITACGRPAILVPYPYAADDHQARNARSLVAAGGAVLVPDAQLTGEVLAGE</sequence>
<evidence type="ECO:0000313" key="12">
    <source>
        <dbReference type="EMBL" id="TMJ16964.1"/>
    </source>
</evidence>
<feature type="non-terminal residue" evidence="12">
    <location>
        <position position="326"/>
    </location>
</feature>
<evidence type="ECO:0000313" key="13">
    <source>
        <dbReference type="Proteomes" id="UP000320393"/>
    </source>
</evidence>
<dbReference type="Pfam" id="PF04101">
    <property type="entry name" value="Glyco_tran_28_C"/>
    <property type="match status" value="1"/>
</dbReference>
<dbReference type="GO" id="GO:0005975">
    <property type="term" value="P:carbohydrate metabolic process"/>
    <property type="evidence" value="ECO:0007669"/>
    <property type="project" value="InterPro"/>
</dbReference>
<feature type="domain" description="Glycosyltransferase family 28 N-terminal" evidence="10">
    <location>
        <begin position="3"/>
        <end position="141"/>
    </location>
</feature>
<dbReference type="InterPro" id="IPR007235">
    <property type="entry name" value="Glyco_trans_28_C"/>
</dbReference>
<dbReference type="Gene3D" id="3.40.50.2000">
    <property type="entry name" value="Glycogen Phosphorylase B"/>
    <property type="match status" value="2"/>
</dbReference>
<dbReference type="Proteomes" id="UP000320393">
    <property type="component" value="Unassembled WGS sequence"/>
</dbReference>
<evidence type="ECO:0000256" key="3">
    <source>
        <dbReference type="ARBA" id="ARBA00022676"/>
    </source>
</evidence>
<evidence type="ECO:0000256" key="6">
    <source>
        <dbReference type="ARBA" id="ARBA00022984"/>
    </source>
</evidence>
<evidence type="ECO:0000256" key="7">
    <source>
        <dbReference type="ARBA" id="ARBA00023136"/>
    </source>
</evidence>